<dbReference type="SUPFAM" id="SSF53254">
    <property type="entry name" value="Phosphoglycerate mutase-like"/>
    <property type="match status" value="1"/>
</dbReference>
<dbReference type="InterPro" id="IPR050275">
    <property type="entry name" value="PGM_Phosphatase"/>
</dbReference>
<evidence type="ECO:0000313" key="2">
    <source>
        <dbReference type="Proteomes" id="UP000034794"/>
    </source>
</evidence>
<protein>
    <submittedName>
        <fullName evidence="1">Metal dependent phosphohydrolase</fullName>
    </submittedName>
</protein>
<dbReference type="CDD" id="cd07067">
    <property type="entry name" value="HP_PGM_like"/>
    <property type="match status" value="1"/>
</dbReference>
<dbReference type="Pfam" id="PF00300">
    <property type="entry name" value="His_Phos_1"/>
    <property type="match status" value="1"/>
</dbReference>
<name>A0A0G1RSL0_9BACT</name>
<dbReference type="Gene3D" id="3.40.50.1240">
    <property type="entry name" value="Phosphoglycerate mutase-like"/>
    <property type="match status" value="1"/>
</dbReference>
<dbReference type="AlphaFoldDB" id="A0A0G1RSL0"/>
<dbReference type="EMBL" id="LCMI01000007">
    <property type="protein sequence ID" value="KKU32953.1"/>
    <property type="molecule type" value="Genomic_DNA"/>
</dbReference>
<dbReference type="SMART" id="SM00855">
    <property type="entry name" value="PGAM"/>
    <property type="match status" value="1"/>
</dbReference>
<dbReference type="InterPro" id="IPR029033">
    <property type="entry name" value="His_PPase_superfam"/>
</dbReference>
<reference evidence="1 2" key="1">
    <citation type="journal article" date="2015" name="Nature">
        <title>rRNA introns, odd ribosomes, and small enigmatic genomes across a large radiation of phyla.</title>
        <authorList>
            <person name="Brown C.T."/>
            <person name="Hug L.A."/>
            <person name="Thomas B.C."/>
            <person name="Sharon I."/>
            <person name="Castelle C.J."/>
            <person name="Singh A."/>
            <person name="Wilkins M.J."/>
            <person name="Williams K.H."/>
            <person name="Banfield J.F."/>
        </authorList>
    </citation>
    <scope>NUCLEOTIDE SEQUENCE [LARGE SCALE GENOMIC DNA]</scope>
</reference>
<gene>
    <name evidence="1" type="ORF">UX47_C0007G0197</name>
</gene>
<dbReference type="InterPro" id="IPR013078">
    <property type="entry name" value="His_Pase_superF_clade-1"/>
</dbReference>
<dbReference type="GO" id="GO:0016791">
    <property type="term" value="F:phosphatase activity"/>
    <property type="evidence" value="ECO:0007669"/>
    <property type="project" value="TreeGrafter"/>
</dbReference>
<dbReference type="PANTHER" id="PTHR48100:SF1">
    <property type="entry name" value="HISTIDINE PHOSPHATASE FAMILY PROTEIN-RELATED"/>
    <property type="match status" value="1"/>
</dbReference>
<sequence>MEQIILARHCQTDLLASGDSSTRRNDSPLSELGLKQAAQVSKFVNKFEYDAVFSSLFIRTIKTAEIINENKKPQFANINLSEYFAGDDGKGRESTTMGIARTMSFIYPMFDLYKSIVIVGHNAINSTILRSFLNMEFEEAEGYFKSVGQVLVLRRDWQKGDKVWHIEDKFTPDQE</sequence>
<dbReference type="Proteomes" id="UP000034794">
    <property type="component" value="Unassembled WGS sequence"/>
</dbReference>
<accession>A0A0G1RSL0</accession>
<dbReference type="GO" id="GO:0005737">
    <property type="term" value="C:cytoplasm"/>
    <property type="evidence" value="ECO:0007669"/>
    <property type="project" value="TreeGrafter"/>
</dbReference>
<dbReference type="PANTHER" id="PTHR48100">
    <property type="entry name" value="BROAD-SPECIFICITY PHOSPHATASE YOR283W-RELATED"/>
    <property type="match status" value="1"/>
</dbReference>
<keyword evidence="1" id="KW-0378">Hydrolase</keyword>
<proteinExistence type="predicted"/>
<organism evidence="1 2">
    <name type="scientific">Candidatus Collierbacteria bacterium GW2011_GWA2_46_26</name>
    <dbReference type="NCBI Taxonomy" id="1618381"/>
    <lineage>
        <taxon>Bacteria</taxon>
        <taxon>Candidatus Collieribacteriota</taxon>
    </lineage>
</organism>
<comment type="caution">
    <text evidence="1">The sequence shown here is derived from an EMBL/GenBank/DDBJ whole genome shotgun (WGS) entry which is preliminary data.</text>
</comment>
<evidence type="ECO:0000313" key="1">
    <source>
        <dbReference type="EMBL" id="KKU32953.1"/>
    </source>
</evidence>